<organism evidence="2 3">
    <name type="scientific">Nitrospirillum amazonense</name>
    <dbReference type="NCBI Taxonomy" id="28077"/>
    <lineage>
        <taxon>Bacteria</taxon>
        <taxon>Pseudomonadati</taxon>
        <taxon>Pseudomonadota</taxon>
        <taxon>Alphaproteobacteria</taxon>
        <taxon>Rhodospirillales</taxon>
        <taxon>Azospirillaceae</taxon>
        <taxon>Nitrospirillum</taxon>
    </lineage>
</organism>
<proteinExistence type="predicted"/>
<accession>A0A560GT76</accession>
<dbReference type="NCBIfam" id="TIGR03865">
    <property type="entry name" value="PQQ_CXXCW"/>
    <property type="match status" value="1"/>
</dbReference>
<dbReference type="Pfam" id="PF00581">
    <property type="entry name" value="Rhodanese"/>
    <property type="match status" value="1"/>
</dbReference>
<feature type="domain" description="Rhodanese" evidence="1">
    <location>
        <begin position="76"/>
        <end position="192"/>
    </location>
</feature>
<dbReference type="Proteomes" id="UP000315751">
    <property type="component" value="Unassembled WGS sequence"/>
</dbReference>
<dbReference type="AlphaFoldDB" id="A0A560GT76"/>
<name>A0A560GT76_9PROT</name>
<dbReference type="InterPro" id="IPR001763">
    <property type="entry name" value="Rhodanese-like_dom"/>
</dbReference>
<sequence length="205" mass="21429">MRLGAAARAAGLASGVLASGVLTVGLLAAEALAQSAAPVPEPPGYRLDDYRAPVPATVSGGKVLTTEALRDLLARQGDRVILVDVVPAPRRPAGMAPESPWMPLPHADLPGSIWLPDVGRGVLSPGLEKWFQQQLATLSGGDKSRPLVFYCLPDCWMSWNATKRAASYGYTNVAWYPDGVDGWRAAGLPLATATALTPPEAPGVP</sequence>
<evidence type="ECO:0000259" key="1">
    <source>
        <dbReference type="PROSITE" id="PS50206"/>
    </source>
</evidence>
<dbReference type="EMBL" id="VITR01000015">
    <property type="protein sequence ID" value="TWB37216.1"/>
    <property type="molecule type" value="Genomic_DNA"/>
</dbReference>
<dbReference type="RefSeq" id="WP_186455987.1">
    <property type="nucleotide sequence ID" value="NZ_VITR01000015.1"/>
</dbReference>
<reference evidence="2 3" key="1">
    <citation type="submission" date="2019-06" db="EMBL/GenBank/DDBJ databases">
        <title>Genomic Encyclopedia of Type Strains, Phase IV (KMG-V): Genome sequencing to study the core and pangenomes of soil and plant-associated prokaryotes.</title>
        <authorList>
            <person name="Whitman W."/>
        </authorList>
    </citation>
    <scope>NUCLEOTIDE SEQUENCE [LARGE SCALE GENOMIC DNA]</scope>
    <source>
        <strain evidence="2 3">BR 11622</strain>
    </source>
</reference>
<dbReference type="InterPro" id="IPR022376">
    <property type="entry name" value="PQQ_CXXCW"/>
</dbReference>
<gene>
    <name evidence="2" type="ORF">FBZ90_11529</name>
</gene>
<evidence type="ECO:0000313" key="3">
    <source>
        <dbReference type="Proteomes" id="UP000315751"/>
    </source>
</evidence>
<dbReference type="CDD" id="cd00158">
    <property type="entry name" value="RHOD"/>
    <property type="match status" value="1"/>
</dbReference>
<protein>
    <submittedName>
        <fullName evidence="2">PQQ-dependent catabolism-associated CXXCW motif protein</fullName>
    </submittedName>
</protein>
<dbReference type="Gene3D" id="3.40.250.10">
    <property type="entry name" value="Rhodanese-like domain"/>
    <property type="match status" value="1"/>
</dbReference>
<dbReference type="SUPFAM" id="SSF52821">
    <property type="entry name" value="Rhodanese/Cell cycle control phosphatase"/>
    <property type="match status" value="1"/>
</dbReference>
<dbReference type="PROSITE" id="PS50206">
    <property type="entry name" value="RHODANESE_3"/>
    <property type="match status" value="1"/>
</dbReference>
<dbReference type="InterPro" id="IPR036873">
    <property type="entry name" value="Rhodanese-like_dom_sf"/>
</dbReference>
<evidence type="ECO:0000313" key="2">
    <source>
        <dbReference type="EMBL" id="TWB37216.1"/>
    </source>
</evidence>
<comment type="caution">
    <text evidence="2">The sequence shown here is derived from an EMBL/GenBank/DDBJ whole genome shotgun (WGS) entry which is preliminary data.</text>
</comment>
<keyword evidence="3" id="KW-1185">Reference proteome</keyword>